<dbReference type="SUPFAM" id="SSF51182">
    <property type="entry name" value="RmlC-like cupins"/>
    <property type="match status" value="1"/>
</dbReference>
<evidence type="ECO:0000256" key="3">
    <source>
        <dbReference type="ARBA" id="ARBA00011952"/>
    </source>
</evidence>
<dbReference type="GO" id="GO:0005737">
    <property type="term" value="C:cytoplasm"/>
    <property type="evidence" value="ECO:0007669"/>
    <property type="project" value="InterPro"/>
</dbReference>
<keyword evidence="6" id="KW-0324">Glycolysis</keyword>
<dbReference type="Pfam" id="PF06560">
    <property type="entry name" value="GPI"/>
    <property type="match status" value="1"/>
</dbReference>
<dbReference type="EC" id="5.3.1.9" evidence="3"/>
<dbReference type="CDD" id="cd02218">
    <property type="entry name" value="cupin_PGI"/>
    <property type="match status" value="1"/>
</dbReference>
<sequence>MNVPVIVPPGVAFLNGHFTAENIITKTTRSGDLVGVFQDDAAWRALPADTPIYQVEMLQSPQGEGELFVGTTHLNPGRVGDEFYMTRGHFHQRREQGEVYFGLRGSGLLLLQSEQGEARLEQVSPGSVHIIPGNTAHRLINTGSEVLSALAVWPTIAGHDYASLAQGFKQRVFLREGKIQAKEVQNG</sequence>
<name>A0A3A5JQG5_9ENTR</name>
<evidence type="ECO:0000313" key="10">
    <source>
        <dbReference type="Proteomes" id="UP000276295"/>
    </source>
</evidence>
<evidence type="ECO:0000256" key="6">
    <source>
        <dbReference type="ARBA" id="ARBA00023152"/>
    </source>
</evidence>
<dbReference type="InterPro" id="IPR011051">
    <property type="entry name" value="RmlC_Cupin_sf"/>
</dbReference>
<comment type="pathway">
    <text evidence="1">Carbohydrate degradation; glycolysis; D-glyceraldehyde 3-phosphate and glycerone phosphate from D-glucose: step 2/4.</text>
</comment>
<dbReference type="EMBL" id="QZWH01000022">
    <property type="protein sequence ID" value="RJT23082.1"/>
    <property type="molecule type" value="Genomic_DNA"/>
</dbReference>
<evidence type="ECO:0000256" key="7">
    <source>
        <dbReference type="ARBA" id="ARBA00029321"/>
    </source>
</evidence>
<comment type="catalytic activity">
    <reaction evidence="7">
        <text>alpha-D-glucose 6-phosphate = beta-D-fructose 6-phosphate</text>
        <dbReference type="Rhea" id="RHEA:11816"/>
        <dbReference type="ChEBI" id="CHEBI:57634"/>
        <dbReference type="ChEBI" id="CHEBI:58225"/>
        <dbReference type="EC" id="5.3.1.9"/>
    </reaction>
</comment>
<evidence type="ECO:0000259" key="8">
    <source>
        <dbReference type="Pfam" id="PF06560"/>
    </source>
</evidence>
<dbReference type="OrthoDB" id="5592106at2"/>
<keyword evidence="4" id="KW-0312">Gluconeogenesis</keyword>
<keyword evidence="10" id="KW-1185">Reference proteome</keyword>
<dbReference type="GO" id="GO:0006094">
    <property type="term" value="P:gluconeogenesis"/>
    <property type="evidence" value="ECO:0007669"/>
    <property type="project" value="UniProtKB-KW"/>
</dbReference>
<dbReference type="GO" id="GO:0006096">
    <property type="term" value="P:glycolytic process"/>
    <property type="evidence" value="ECO:0007669"/>
    <property type="project" value="UniProtKB-UniPathway"/>
</dbReference>
<dbReference type="InterPro" id="IPR014710">
    <property type="entry name" value="RmlC-like_jellyroll"/>
</dbReference>
<dbReference type="PANTHER" id="PTHR35848">
    <property type="entry name" value="OXALATE-BINDING PROTEIN"/>
    <property type="match status" value="1"/>
</dbReference>
<dbReference type="PANTHER" id="PTHR35848:SF6">
    <property type="entry name" value="CUPIN TYPE-2 DOMAIN-CONTAINING PROTEIN"/>
    <property type="match status" value="1"/>
</dbReference>
<comment type="similarity">
    <text evidence="2">Belongs to the archaeal-type GPI family.</text>
</comment>
<evidence type="ECO:0000256" key="2">
    <source>
        <dbReference type="ARBA" id="ARBA00006542"/>
    </source>
</evidence>
<feature type="domain" description="Glucose-6-phosphate isomerase prokaryote" evidence="8">
    <location>
        <begin position="29"/>
        <end position="167"/>
    </location>
</feature>
<protein>
    <recommendedName>
        <fullName evidence="3">glucose-6-phosphate isomerase</fullName>
        <ecNumber evidence="3">5.3.1.9</ecNumber>
    </recommendedName>
</protein>
<dbReference type="Proteomes" id="UP000276295">
    <property type="component" value="Unassembled WGS sequence"/>
</dbReference>
<gene>
    <name evidence="9" type="ORF">D6029_11125</name>
</gene>
<evidence type="ECO:0000256" key="1">
    <source>
        <dbReference type="ARBA" id="ARBA00004926"/>
    </source>
</evidence>
<dbReference type="GO" id="GO:0004347">
    <property type="term" value="F:glucose-6-phosphate isomerase activity"/>
    <property type="evidence" value="ECO:0007669"/>
    <property type="project" value="UniProtKB-EC"/>
</dbReference>
<reference evidence="9 10" key="1">
    <citation type="submission" date="2018-09" db="EMBL/GenBank/DDBJ databases">
        <title>Draft genome sequence of Buttiauxella izardii CCUG 35510T.</title>
        <authorList>
            <person name="Salva-Serra F."/>
            <person name="Marathe N."/>
            <person name="Moore E."/>
            <person name="Stadler-Svensson L."/>
            <person name="Engstrom-Jakobsson H."/>
        </authorList>
    </citation>
    <scope>NUCLEOTIDE SEQUENCE [LARGE SCALE GENOMIC DNA]</scope>
    <source>
        <strain evidence="9 10">CCUG 35510</strain>
    </source>
</reference>
<evidence type="ECO:0000313" key="9">
    <source>
        <dbReference type="EMBL" id="RJT23082.1"/>
    </source>
</evidence>
<dbReference type="UniPathway" id="UPA00109">
    <property type="reaction ID" value="UER00181"/>
</dbReference>
<evidence type="ECO:0000256" key="5">
    <source>
        <dbReference type="ARBA" id="ARBA00022723"/>
    </source>
</evidence>
<evidence type="ECO:0000256" key="4">
    <source>
        <dbReference type="ARBA" id="ARBA00022432"/>
    </source>
</evidence>
<keyword evidence="5" id="KW-0479">Metal-binding</keyword>
<dbReference type="InterPro" id="IPR010551">
    <property type="entry name" value="G6P_isomerase_prok"/>
</dbReference>
<dbReference type="AlphaFoldDB" id="A0A3A5JQG5"/>
<dbReference type="Gene3D" id="2.60.120.10">
    <property type="entry name" value="Jelly Rolls"/>
    <property type="match status" value="1"/>
</dbReference>
<dbReference type="InterPro" id="IPR051610">
    <property type="entry name" value="GPI/OXD"/>
</dbReference>
<accession>A0A3A5JQG5</accession>
<organism evidence="9 10">
    <name type="scientific">Buttiauxella izardii</name>
    <dbReference type="NCBI Taxonomy" id="82991"/>
    <lineage>
        <taxon>Bacteria</taxon>
        <taxon>Pseudomonadati</taxon>
        <taxon>Pseudomonadota</taxon>
        <taxon>Gammaproteobacteria</taxon>
        <taxon>Enterobacterales</taxon>
        <taxon>Enterobacteriaceae</taxon>
        <taxon>Buttiauxella</taxon>
    </lineage>
</organism>
<dbReference type="RefSeq" id="WP_120064811.1">
    <property type="nucleotide sequence ID" value="NZ_QZWH01000022.1"/>
</dbReference>
<dbReference type="GO" id="GO:0046872">
    <property type="term" value="F:metal ion binding"/>
    <property type="evidence" value="ECO:0007669"/>
    <property type="project" value="UniProtKB-KW"/>
</dbReference>
<proteinExistence type="inferred from homology"/>
<comment type="caution">
    <text evidence="9">The sequence shown here is derived from an EMBL/GenBank/DDBJ whole genome shotgun (WGS) entry which is preliminary data.</text>
</comment>